<dbReference type="AlphaFoldDB" id="A0A7R8W733"/>
<dbReference type="Gene3D" id="1.25.10.10">
    <property type="entry name" value="Leucine-rich Repeat Variant"/>
    <property type="match status" value="1"/>
</dbReference>
<reference evidence="1" key="1">
    <citation type="submission" date="2020-11" db="EMBL/GenBank/DDBJ databases">
        <authorList>
            <person name="Tran Van P."/>
        </authorList>
    </citation>
    <scope>NUCLEOTIDE SEQUENCE</scope>
</reference>
<proteinExistence type="predicted"/>
<evidence type="ECO:0000313" key="1">
    <source>
        <dbReference type="EMBL" id="CAD7223486.1"/>
    </source>
</evidence>
<sequence>MEKKLRTKPFGFIIRVYLSMLWNFNTKVRIEALEALLGYAKSVPEEVLPSLGSLLERAGPLLCNEEAKIRHLAAELLRAVTQKLYIELKQQIESQLEVPHLKGMRINF</sequence>
<protein>
    <submittedName>
        <fullName evidence="1">Uncharacterized protein</fullName>
    </submittedName>
</protein>
<dbReference type="SUPFAM" id="SSF48371">
    <property type="entry name" value="ARM repeat"/>
    <property type="match status" value="1"/>
</dbReference>
<dbReference type="InterPro" id="IPR011989">
    <property type="entry name" value="ARM-like"/>
</dbReference>
<organism evidence="1">
    <name type="scientific">Cyprideis torosa</name>
    <dbReference type="NCBI Taxonomy" id="163714"/>
    <lineage>
        <taxon>Eukaryota</taxon>
        <taxon>Metazoa</taxon>
        <taxon>Ecdysozoa</taxon>
        <taxon>Arthropoda</taxon>
        <taxon>Crustacea</taxon>
        <taxon>Oligostraca</taxon>
        <taxon>Ostracoda</taxon>
        <taxon>Podocopa</taxon>
        <taxon>Podocopida</taxon>
        <taxon>Cytherocopina</taxon>
        <taxon>Cytheroidea</taxon>
        <taxon>Cytherideidae</taxon>
        <taxon>Cyprideis</taxon>
    </lineage>
</organism>
<gene>
    <name evidence="1" type="ORF">CTOB1V02_LOCUS1470</name>
</gene>
<name>A0A7R8W733_9CRUS</name>
<dbReference type="InterPro" id="IPR016024">
    <property type="entry name" value="ARM-type_fold"/>
</dbReference>
<dbReference type="EMBL" id="OB660209">
    <property type="protein sequence ID" value="CAD7223486.1"/>
    <property type="molecule type" value="Genomic_DNA"/>
</dbReference>
<accession>A0A7R8W733</accession>